<evidence type="ECO:0000313" key="2">
    <source>
        <dbReference type="Proteomes" id="UP000724874"/>
    </source>
</evidence>
<keyword evidence="2" id="KW-1185">Reference proteome</keyword>
<dbReference type="Proteomes" id="UP000724874">
    <property type="component" value="Unassembled WGS sequence"/>
</dbReference>
<accession>A0A9P5NYD7</accession>
<dbReference type="EMBL" id="JADNYJ010000002">
    <property type="protein sequence ID" value="KAF8912901.1"/>
    <property type="molecule type" value="Genomic_DNA"/>
</dbReference>
<dbReference type="Gene3D" id="2.30.26.10">
    <property type="entry name" value="Dihydroorotate Dehydrogenase A, chain A, domain 2"/>
    <property type="match status" value="1"/>
</dbReference>
<name>A0A9P5NYD7_GYMJU</name>
<gene>
    <name evidence="1" type="ORF">CPB84DRAFT_1759826</name>
</gene>
<dbReference type="OrthoDB" id="14784at2759"/>
<dbReference type="Gene3D" id="3.20.20.70">
    <property type="entry name" value="Aldolase class I"/>
    <property type="match status" value="1"/>
</dbReference>
<organism evidence="1 2">
    <name type="scientific">Gymnopilus junonius</name>
    <name type="common">Spectacular rustgill mushroom</name>
    <name type="synonym">Gymnopilus spectabilis subsp. junonius</name>
    <dbReference type="NCBI Taxonomy" id="109634"/>
    <lineage>
        <taxon>Eukaryota</taxon>
        <taxon>Fungi</taxon>
        <taxon>Dikarya</taxon>
        <taxon>Basidiomycota</taxon>
        <taxon>Agaricomycotina</taxon>
        <taxon>Agaricomycetes</taxon>
        <taxon>Agaricomycetidae</taxon>
        <taxon>Agaricales</taxon>
        <taxon>Agaricineae</taxon>
        <taxon>Hymenogastraceae</taxon>
        <taxon>Gymnopilus</taxon>
    </lineage>
</organism>
<proteinExistence type="predicted"/>
<dbReference type="SUPFAM" id="SSF51395">
    <property type="entry name" value="FMN-linked oxidoreductases"/>
    <property type="match status" value="1"/>
</dbReference>
<feature type="non-terminal residue" evidence="1">
    <location>
        <position position="268"/>
    </location>
</feature>
<dbReference type="InterPro" id="IPR023359">
    <property type="entry name" value="Dihydro_DH_chainA_dom2"/>
</dbReference>
<comment type="caution">
    <text evidence="1">The sequence shown here is derived from an EMBL/GenBank/DDBJ whole genome shotgun (WGS) entry which is preliminary data.</text>
</comment>
<dbReference type="AlphaFoldDB" id="A0A9P5NYD7"/>
<protein>
    <submittedName>
        <fullName evidence="1">Uncharacterized protein</fullName>
    </submittedName>
</protein>
<evidence type="ECO:0000313" key="1">
    <source>
        <dbReference type="EMBL" id="KAF8912901.1"/>
    </source>
</evidence>
<reference evidence="1" key="1">
    <citation type="submission" date="2020-11" db="EMBL/GenBank/DDBJ databases">
        <authorList>
            <consortium name="DOE Joint Genome Institute"/>
            <person name="Ahrendt S."/>
            <person name="Riley R."/>
            <person name="Andreopoulos W."/>
            <person name="LaButti K."/>
            <person name="Pangilinan J."/>
            <person name="Ruiz-duenas F.J."/>
            <person name="Barrasa J.M."/>
            <person name="Sanchez-Garcia M."/>
            <person name="Camarero S."/>
            <person name="Miyauchi S."/>
            <person name="Serrano A."/>
            <person name="Linde D."/>
            <person name="Babiker R."/>
            <person name="Drula E."/>
            <person name="Ayuso-Fernandez I."/>
            <person name="Pacheco R."/>
            <person name="Padilla G."/>
            <person name="Ferreira P."/>
            <person name="Barriuso J."/>
            <person name="Kellner H."/>
            <person name="Castanera R."/>
            <person name="Alfaro M."/>
            <person name="Ramirez L."/>
            <person name="Pisabarro A.G."/>
            <person name="Kuo A."/>
            <person name="Tritt A."/>
            <person name="Lipzen A."/>
            <person name="He G."/>
            <person name="Yan M."/>
            <person name="Ng V."/>
            <person name="Cullen D."/>
            <person name="Martin F."/>
            <person name="Rosso M.-N."/>
            <person name="Henrissat B."/>
            <person name="Hibbett D."/>
            <person name="Martinez A.T."/>
            <person name="Grigoriev I.V."/>
        </authorList>
    </citation>
    <scope>NUCLEOTIDE SEQUENCE</scope>
    <source>
        <strain evidence="1">AH 44721</strain>
    </source>
</reference>
<dbReference type="InterPro" id="IPR013785">
    <property type="entry name" value="Aldolase_TIM"/>
</dbReference>
<sequence length="268" mass="28958">QPPLLNSSCAWSSDFQQLTELYESPYTGAITTRTTTLRGFKENDSHTVAFHVEGFTTINSYGYSPHPLSDYLTCITASDSQVLSTMVNDIQAYGTIQIAIELNNLARIFHNPPSGYSFRSLFHYSMSGAARSQDPTLTIGLKLPHILTKITPGADGDKCPFAFLACTNTLGNSLLFADQTIKDTSVDTVEFGVPTALGGLAGEALHPLALGNVYTFKQLLSSKAQNLKLTEIKLSESERMKKAGADVIGCATLLGKEGVYAFEILGKD</sequence>